<dbReference type="PANTHER" id="PTHR31625">
    <property type="match status" value="1"/>
</dbReference>
<keyword evidence="1" id="KW-0808">Transferase</keyword>
<dbReference type="Pfam" id="PF02458">
    <property type="entry name" value="Transferase"/>
    <property type="match status" value="1"/>
</dbReference>
<dbReference type="AlphaFoldDB" id="A0AAV5D9J9"/>
<dbReference type="SUPFAM" id="SSF52777">
    <property type="entry name" value="CoA-dependent acyltransferases"/>
    <property type="match status" value="2"/>
</dbReference>
<sequence length="455" mass="48328">MATAHEHEHARRPAVRVVDTILVHPSPPSSETSLSLTFYDVFWLRTLPVQRVFFYRLDAGTNVDVILSNLRDSLSQAVGVFFPLAGRLRLAPGTSNRYELHYRPGDAVAFTVAESEDDFDSLAADEPRAVSRLVPLAPPLPEGGVLLALQATMLNERRCLALGVTLHHAACDGAGITLFRRTWAAFCAGTQLPPEPVMDRTLISDPTGLYDFICPTDQEANNSLKILPVDEQLLFGTFVLSRAHVQRVKDLVAASKHGSPRCSSLVATLGLVWSCHQRATNKPGGSGKSKTCLAFPVDHRSRLSPPVPDTYLGNCIGGAIAIASRAELAAAGAGGLFTACAAVAAAVEEATRDLQVLGACDLWRQRVVEAAGMSVLSVAGSPRFGMYGLDFGFGRPAKMDIVSVARIGGAVAVEGSRAGDGGVEVGLALPPDGMDAFRRCFDEAITGLDMDAGPQ</sequence>
<organism evidence="3 4">
    <name type="scientific">Eleusine coracana subsp. coracana</name>
    <dbReference type="NCBI Taxonomy" id="191504"/>
    <lineage>
        <taxon>Eukaryota</taxon>
        <taxon>Viridiplantae</taxon>
        <taxon>Streptophyta</taxon>
        <taxon>Embryophyta</taxon>
        <taxon>Tracheophyta</taxon>
        <taxon>Spermatophyta</taxon>
        <taxon>Magnoliopsida</taxon>
        <taxon>Liliopsida</taxon>
        <taxon>Poales</taxon>
        <taxon>Poaceae</taxon>
        <taxon>PACMAD clade</taxon>
        <taxon>Chloridoideae</taxon>
        <taxon>Cynodonteae</taxon>
        <taxon>Eleusininae</taxon>
        <taxon>Eleusine</taxon>
    </lineage>
</organism>
<evidence type="ECO:0000313" key="4">
    <source>
        <dbReference type="Proteomes" id="UP001054889"/>
    </source>
</evidence>
<dbReference type="GO" id="GO:0016747">
    <property type="term" value="F:acyltransferase activity, transferring groups other than amino-acyl groups"/>
    <property type="evidence" value="ECO:0007669"/>
    <property type="project" value="UniProtKB-ARBA"/>
</dbReference>
<accession>A0AAV5D9J9</accession>
<evidence type="ECO:0000256" key="1">
    <source>
        <dbReference type="ARBA" id="ARBA00022679"/>
    </source>
</evidence>
<dbReference type="Proteomes" id="UP001054889">
    <property type="component" value="Unassembled WGS sequence"/>
</dbReference>
<comment type="caution">
    <text evidence="3">The sequence shown here is derived from an EMBL/GenBank/DDBJ whole genome shotgun (WGS) entry which is preliminary data.</text>
</comment>
<keyword evidence="4" id="KW-1185">Reference proteome</keyword>
<name>A0AAV5D9J9_ELECO</name>
<dbReference type="Gene3D" id="3.30.559.10">
    <property type="entry name" value="Chloramphenicol acetyltransferase-like domain"/>
    <property type="match status" value="2"/>
</dbReference>
<keyword evidence="2" id="KW-0012">Acyltransferase</keyword>
<dbReference type="EMBL" id="BQKI01000013">
    <property type="protein sequence ID" value="GJN06900.1"/>
    <property type="molecule type" value="Genomic_DNA"/>
</dbReference>
<protein>
    <submittedName>
        <fullName evidence="3">Uncharacterized protein</fullName>
    </submittedName>
</protein>
<proteinExistence type="predicted"/>
<dbReference type="InterPro" id="IPR051504">
    <property type="entry name" value="Plant_metabolite_acyltrans"/>
</dbReference>
<evidence type="ECO:0000256" key="2">
    <source>
        <dbReference type="ARBA" id="ARBA00023315"/>
    </source>
</evidence>
<evidence type="ECO:0000313" key="3">
    <source>
        <dbReference type="EMBL" id="GJN06900.1"/>
    </source>
</evidence>
<gene>
    <name evidence="3" type="primary">ga24674</name>
    <name evidence="3" type="ORF">PR202_ga24674</name>
</gene>
<reference evidence="3" key="1">
    <citation type="journal article" date="2018" name="DNA Res.">
        <title>Multiple hybrid de novo genome assembly of finger millet, an orphan allotetraploid crop.</title>
        <authorList>
            <person name="Hatakeyama M."/>
            <person name="Aluri S."/>
            <person name="Balachadran M.T."/>
            <person name="Sivarajan S.R."/>
            <person name="Patrignani A."/>
            <person name="Gruter S."/>
            <person name="Poveda L."/>
            <person name="Shimizu-Inatsugi R."/>
            <person name="Baeten J."/>
            <person name="Francoijs K.J."/>
            <person name="Nataraja K.N."/>
            <person name="Reddy Y.A.N."/>
            <person name="Phadnis S."/>
            <person name="Ravikumar R.L."/>
            <person name="Schlapbach R."/>
            <person name="Sreeman S.M."/>
            <person name="Shimizu K.K."/>
        </authorList>
    </citation>
    <scope>NUCLEOTIDE SEQUENCE</scope>
</reference>
<reference evidence="3" key="2">
    <citation type="submission" date="2021-12" db="EMBL/GenBank/DDBJ databases">
        <title>Resequencing data analysis of finger millet.</title>
        <authorList>
            <person name="Hatakeyama M."/>
            <person name="Aluri S."/>
            <person name="Balachadran M.T."/>
            <person name="Sivarajan S.R."/>
            <person name="Poveda L."/>
            <person name="Shimizu-Inatsugi R."/>
            <person name="Schlapbach R."/>
            <person name="Sreeman S.M."/>
            <person name="Shimizu K.K."/>
        </authorList>
    </citation>
    <scope>NUCLEOTIDE SEQUENCE</scope>
</reference>
<dbReference type="InterPro" id="IPR023213">
    <property type="entry name" value="CAT-like_dom_sf"/>
</dbReference>